<accession>A0A0U3NWD4</accession>
<reference evidence="1 2" key="1">
    <citation type="submission" date="2015-12" db="EMBL/GenBank/DDBJ databases">
        <authorList>
            <person name="Shamseldin A."/>
            <person name="Moawad H."/>
            <person name="Abd El-Rahim W.M."/>
            <person name="Sadowsky M.J."/>
        </authorList>
    </citation>
    <scope>NUCLEOTIDE SEQUENCE [LARGE SCALE GENOMIC DNA]</scope>
    <source>
        <strain evidence="1 2">Ar51</strain>
    </source>
</reference>
<dbReference type="EMBL" id="CP013747">
    <property type="protein sequence ID" value="ALV41135.1"/>
    <property type="molecule type" value="Genomic_DNA"/>
</dbReference>
<dbReference type="Proteomes" id="UP000065151">
    <property type="component" value="Chromosome"/>
</dbReference>
<name>A0A0U3NWD4_9MICC</name>
<sequence>MNQTHLSRVIHDPRGPEEILPSLAAEDLANLLDALYQNLDTPTPVFGAQVWYELAVEESARRTGSPEDEQTA</sequence>
<evidence type="ECO:0000313" key="2">
    <source>
        <dbReference type="Proteomes" id="UP000065151"/>
    </source>
</evidence>
<gene>
    <name evidence="1" type="ORF">AU252_08210</name>
</gene>
<evidence type="ECO:0000313" key="1">
    <source>
        <dbReference type="EMBL" id="ALV41135.1"/>
    </source>
</evidence>
<dbReference type="KEGG" id="psul:AU252_08210"/>
<proteinExistence type="predicted"/>
<dbReference type="RefSeq" id="WP_058930290.1">
    <property type="nucleotide sequence ID" value="NZ_CP013747.1"/>
</dbReference>
<organism evidence="1">
    <name type="scientific">Pseudarthrobacter sulfonivorans</name>
    <dbReference type="NCBI Taxonomy" id="121292"/>
    <lineage>
        <taxon>Bacteria</taxon>
        <taxon>Bacillati</taxon>
        <taxon>Actinomycetota</taxon>
        <taxon>Actinomycetes</taxon>
        <taxon>Micrococcales</taxon>
        <taxon>Micrococcaceae</taxon>
        <taxon>Pseudarthrobacter</taxon>
    </lineage>
</organism>
<dbReference type="AlphaFoldDB" id="A0A0U3NWD4"/>
<protein>
    <submittedName>
        <fullName evidence="1">Uncharacterized protein</fullName>
    </submittedName>
</protein>